<proteinExistence type="predicted"/>
<evidence type="ECO:0000313" key="1">
    <source>
        <dbReference type="EMBL" id="SMR62553.1"/>
    </source>
</evidence>
<evidence type="ECO:0000313" key="2">
    <source>
        <dbReference type="Proteomes" id="UP000245764"/>
    </source>
</evidence>
<dbReference type="Proteomes" id="UP000245764">
    <property type="component" value="Chromosome 18"/>
</dbReference>
<organism evidence="1 2">
    <name type="scientific">Zymoseptoria tritici ST99CH_1E4</name>
    <dbReference type="NCBI Taxonomy" id="1276532"/>
    <lineage>
        <taxon>Eukaryota</taxon>
        <taxon>Fungi</taxon>
        <taxon>Dikarya</taxon>
        <taxon>Ascomycota</taxon>
        <taxon>Pezizomycotina</taxon>
        <taxon>Dothideomycetes</taxon>
        <taxon>Dothideomycetidae</taxon>
        <taxon>Mycosphaerellales</taxon>
        <taxon>Mycosphaerellaceae</taxon>
        <taxon>Zymoseptoria</taxon>
    </lineage>
</organism>
<protein>
    <submittedName>
        <fullName evidence="1">Uncharacterized protein</fullName>
    </submittedName>
</protein>
<sequence length="116" mass="12602">MALTKDDLAAAQQSLRDGADFTPSVAAVVASFRALAWKIHAPGTVRDGGIEFDEHVGHPPPKTTNIFNILVPVRTPKGDQYQWSLALIRRHWVCTRCAGSRGDSSGGSLHLVRDLE</sequence>
<reference evidence="2" key="1">
    <citation type="submission" date="2017-05" db="EMBL/GenBank/DDBJ databases">
        <authorList>
            <person name="Song R."/>
            <person name="Chenine A.L."/>
            <person name="Ruprecht R.M."/>
        </authorList>
    </citation>
    <scope>NUCLEOTIDE SEQUENCE [LARGE SCALE GENOMIC DNA]</scope>
</reference>
<accession>A0A2H1H9V0</accession>
<dbReference type="EMBL" id="LT854270">
    <property type="protein sequence ID" value="SMR62553.1"/>
    <property type="molecule type" value="Genomic_DNA"/>
</dbReference>
<gene>
    <name evidence="1" type="ORF">ZT1E4_G11868</name>
</gene>
<name>A0A2H1H9V0_ZYMTR</name>
<dbReference type="AlphaFoldDB" id="A0A2H1H9V0"/>